<sequence length="209" mass="23569">MSTNLVEQRLPVFIQLFSRIPTWAHFMASVLAILVLWARPSLAPAMPMPSINSTLVDRTSDDDDELAESEDLRRELGEVRHKFHNPFSKLARPVKHAMSPTLACGRSYARKVSLSGKHLAEHFAHAIAPFHHHHSLDARTSYFAPHDFVYPTVVMEAKVEVEIEVVGVEQDVSVPDSQASHAAAPRKPTKFKRIVMKAKALLRIRSRRL</sequence>
<evidence type="ECO:0000313" key="3">
    <source>
        <dbReference type="Proteomes" id="UP001063166"/>
    </source>
</evidence>
<proteinExistence type="predicted"/>
<keyword evidence="1" id="KW-1133">Transmembrane helix</keyword>
<comment type="caution">
    <text evidence="2">The sequence shown here is derived from an EMBL/GenBank/DDBJ whole genome shotgun (WGS) entry which is preliminary data.</text>
</comment>
<keyword evidence="1" id="KW-0472">Membrane</keyword>
<keyword evidence="1" id="KW-0812">Transmembrane</keyword>
<evidence type="ECO:0000313" key="2">
    <source>
        <dbReference type="EMBL" id="GLB42346.1"/>
    </source>
</evidence>
<dbReference type="EMBL" id="BRPK01000011">
    <property type="protein sequence ID" value="GLB42346.1"/>
    <property type="molecule type" value="Genomic_DNA"/>
</dbReference>
<name>A0A9P3PW82_LYOSH</name>
<feature type="transmembrane region" description="Helical" evidence="1">
    <location>
        <begin position="20"/>
        <end position="38"/>
    </location>
</feature>
<organism evidence="2 3">
    <name type="scientific">Lyophyllum shimeji</name>
    <name type="common">Hon-shimeji</name>
    <name type="synonym">Tricholoma shimeji</name>
    <dbReference type="NCBI Taxonomy" id="47721"/>
    <lineage>
        <taxon>Eukaryota</taxon>
        <taxon>Fungi</taxon>
        <taxon>Dikarya</taxon>
        <taxon>Basidiomycota</taxon>
        <taxon>Agaricomycotina</taxon>
        <taxon>Agaricomycetes</taxon>
        <taxon>Agaricomycetidae</taxon>
        <taxon>Agaricales</taxon>
        <taxon>Tricholomatineae</taxon>
        <taxon>Lyophyllaceae</taxon>
        <taxon>Lyophyllum</taxon>
    </lineage>
</organism>
<keyword evidence="3" id="KW-1185">Reference proteome</keyword>
<dbReference type="AlphaFoldDB" id="A0A9P3PW82"/>
<accession>A0A9P3PW82</accession>
<dbReference type="OrthoDB" id="3058457at2759"/>
<dbReference type="Proteomes" id="UP001063166">
    <property type="component" value="Unassembled WGS sequence"/>
</dbReference>
<evidence type="ECO:0008006" key="4">
    <source>
        <dbReference type="Google" id="ProtNLM"/>
    </source>
</evidence>
<protein>
    <recommendedName>
        <fullName evidence="4">Transmembrane protein</fullName>
    </recommendedName>
</protein>
<evidence type="ECO:0000256" key="1">
    <source>
        <dbReference type="SAM" id="Phobius"/>
    </source>
</evidence>
<gene>
    <name evidence="2" type="ORF">LshimejAT787_1103610</name>
</gene>
<reference evidence="2" key="1">
    <citation type="submission" date="2022-07" db="EMBL/GenBank/DDBJ databases">
        <title>The genome of Lyophyllum shimeji provides insight into the initial evolution of ectomycorrhizal fungal genome.</title>
        <authorList>
            <person name="Kobayashi Y."/>
            <person name="Shibata T."/>
            <person name="Hirakawa H."/>
            <person name="Shigenobu S."/>
            <person name="Nishiyama T."/>
            <person name="Yamada A."/>
            <person name="Hasebe M."/>
            <person name="Kawaguchi M."/>
        </authorList>
    </citation>
    <scope>NUCLEOTIDE SEQUENCE</scope>
    <source>
        <strain evidence="2">AT787</strain>
    </source>
</reference>